<organism evidence="8 9">
    <name type="scientific">Cirrhinus molitorella</name>
    <name type="common">mud carp</name>
    <dbReference type="NCBI Taxonomy" id="172907"/>
    <lineage>
        <taxon>Eukaryota</taxon>
        <taxon>Metazoa</taxon>
        <taxon>Chordata</taxon>
        <taxon>Craniata</taxon>
        <taxon>Vertebrata</taxon>
        <taxon>Euteleostomi</taxon>
        <taxon>Actinopterygii</taxon>
        <taxon>Neopterygii</taxon>
        <taxon>Teleostei</taxon>
        <taxon>Ostariophysi</taxon>
        <taxon>Cypriniformes</taxon>
        <taxon>Cyprinidae</taxon>
        <taxon>Labeoninae</taxon>
        <taxon>Labeonini</taxon>
        <taxon>Cirrhinus</taxon>
    </lineage>
</organism>
<keyword evidence="4" id="KW-0255">Endonuclease</keyword>
<evidence type="ECO:0000313" key="8">
    <source>
        <dbReference type="EMBL" id="KAL1246941.1"/>
    </source>
</evidence>
<proteinExistence type="predicted"/>
<dbReference type="Pfam" id="PF17917">
    <property type="entry name" value="RT_RNaseH"/>
    <property type="match status" value="1"/>
</dbReference>
<evidence type="ECO:0000256" key="1">
    <source>
        <dbReference type="ARBA" id="ARBA00022679"/>
    </source>
</evidence>
<name>A0ABR3L4I8_9TELE</name>
<sequence>MRAATRQGKVEEELAALRLAAAPLHSETWQDHLERLRRVLLELRRAGLTANPRKCHLALAEAQYLGFRVGRGLIQPQQQKVKAILTAPHPETKSQVRAFLGLAGYYRCFIPNFSTLASPLTDLTRKGQPEKVKWDETLDKTFRDIKTALTSEPVLRAPDFNCPFLLQTDASDTGLGAVLSEVCDGEEHPVTYISRKLTPAETRYAAMEKEALAIKWAVLELCYYLLGRRFTLMTDHAPLQWMAHAKDTHARVTRWFLALQDFHFTVENRAGTANSNADGLSRLWAAYAEGEKINSRLRPPPIRAYIDNMSSFTTTKACTRWLLENWTQMKIKATKSRSILVIQERLSNHNFFIGEELTPKVVEKPVKRLLECWYYVTLKDTEHVNQIKQDTCSGIGRRWAPAAAVQQVKSALKH</sequence>
<keyword evidence="3" id="KW-0540">Nuclease</keyword>
<reference evidence="8 9" key="1">
    <citation type="submission" date="2023-09" db="EMBL/GenBank/DDBJ databases">
        <authorList>
            <person name="Wang M."/>
        </authorList>
    </citation>
    <scope>NUCLEOTIDE SEQUENCE [LARGE SCALE GENOMIC DNA]</scope>
    <source>
        <strain evidence="8">GT-2023</strain>
        <tissue evidence="8">Liver</tissue>
    </source>
</reference>
<evidence type="ECO:0000259" key="7">
    <source>
        <dbReference type="Pfam" id="PF17917"/>
    </source>
</evidence>
<evidence type="ECO:0000256" key="5">
    <source>
        <dbReference type="ARBA" id="ARBA00022801"/>
    </source>
</evidence>
<dbReference type="Gene3D" id="3.10.20.370">
    <property type="match status" value="1"/>
</dbReference>
<feature type="domain" description="Reverse transcriptase RNase H-like" evidence="7">
    <location>
        <begin position="159"/>
        <end position="262"/>
    </location>
</feature>
<evidence type="ECO:0000256" key="3">
    <source>
        <dbReference type="ARBA" id="ARBA00022722"/>
    </source>
</evidence>
<dbReference type="InterPro" id="IPR041373">
    <property type="entry name" value="RT_RNaseH"/>
</dbReference>
<evidence type="ECO:0000256" key="6">
    <source>
        <dbReference type="ARBA" id="ARBA00022918"/>
    </source>
</evidence>
<keyword evidence="5" id="KW-0378">Hydrolase</keyword>
<accession>A0ABR3L4I8</accession>
<evidence type="ECO:0000256" key="2">
    <source>
        <dbReference type="ARBA" id="ARBA00022695"/>
    </source>
</evidence>
<dbReference type="Gene3D" id="3.30.70.270">
    <property type="match status" value="2"/>
</dbReference>
<gene>
    <name evidence="8" type="ORF">QQF64_034696</name>
</gene>
<dbReference type="InterPro" id="IPR043128">
    <property type="entry name" value="Rev_trsase/Diguanyl_cyclase"/>
</dbReference>
<keyword evidence="6" id="KW-0695">RNA-directed DNA polymerase</keyword>
<dbReference type="Proteomes" id="UP001558613">
    <property type="component" value="Unassembled WGS sequence"/>
</dbReference>
<protein>
    <recommendedName>
        <fullName evidence="7">Reverse transcriptase RNase H-like domain-containing protein</fullName>
    </recommendedName>
</protein>
<dbReference type="CDD" id="cd09274">
    <property type="entry name" value="RNase_HI_RT_Ty3"/>
    <property type="match status" value="1"/>
</dbReference>
<dbReference type="EMBL" id="JAYMGO010000051">
    <property type="protein sequence ID" value="KAL1246941.1"/>
    <property type="molecule type" value="Genomic_DNA"/>
</dbReference>
<keyword evidence="1" id="KW-0808">Transferase</keyword>
<dbReference type="InterPro" id="IPR043502">
    <property type="entry name" value="DNA/RNA_pol_sf"/>
</dbReference>
<evidence type="ECO:0000256" key="4">
    <source>
        <dbReference type="ARBA" id="ARBA00022759"/>
    </source>
</evidence>
<keyword evidence="2" id="KW-0548">Nucleotidyltransferase</keyword>
<dbReference type="InterPro" id="IPR050951">
    <property type="entry name" value="Retrovirus_Pol_polyprotein"/>
</dbReference>
<evidence type="ECO:0000313" key="9">
    <source>
        <dbReference type="Proteomes" id="UP001558613"/>
    </source>
</evidence>
<keyword evidence="9" id="KW-1185">Reference proteome</keyword>
<comment type="caution">
    <text evidence="8">The sequence shown here is derived from an EMBL/GenBank/DDBJ whole genome shotgun (WGS) entry which is preliminary data.</text>
</comment>
<dbReference type="SUPFAM" id="SSF56672">
    <property type="entry name" value="DNA/RNA polymerases"/>
    <property type="match status" value="1"/>
</dbReference>
<dbReference type="PANTHER" id="PTHR37984">
    <property type="entry name" value="PROTEIN CBG26694"/>
    <property type="match status" value="1"/>
</dbReference>
<dbReference type="PANTHER" id="PTHR37984:SF5">
    <property type="entry name" value="PROTEIN NYNRIN-LIKE"/>
    <property type="match status" value="1"/>
</dbReference>